<feature type="compositionally biased region" description="Basic and acidic residues" evidence="6">
    <location>
        <begin position="211"/>
        <end position="226"/>
    </location>
</feature>
<dbReference type="Proteomes" id="UP001432027">
    <property type="component" value="Unassembled WGS sequence"/>
</dbReference>
<feature type="region of interest" description="Disordered" evidence="6">
    <location>
        <begin position="132"/>
        <end position="156"/>
    </location>
</feature>
<reference evidence="8" key="1">
    <citation type="submission" date="2023-10" db="EMBL/GenBank/DDBJ databases">
        <title>Genome assembly of Pristionchus species.</title>
        <authorList>
            <person name="Yoshida K."/>
            <person name="Sommer R.J."/>
        </authorList>
    </citation>
    <scope>NUCLEOTIDE SEQUENCE</scope>
    <source>
        <strain evidence="8">RS0144</strain>
    </source>
</reference>
<name>A0AAV5T1P5_9BILA</name>
<dbReference type="SMART" id="SM00581">
    <property type="entry name" value="PSP"/>
    <property type="match status" value="1"/>
</dbReference>
<feature type="region of interest" description="Disordered" evidence="6">
    <location>
        <begin position="38"/>
        <end position="93"/>
    </location>
</feature>
<dbReference type="GO" id="GO:0003723">
    <property type="term" value="F:RNA binding"/>
    <property type="evidence" value="ECO:0007669"/>
    <property type="project" value="TreeGrafter"/>
</dbReference>
<protein>
    <recommendedName>
        <fullName evidence="7">PSP proline-rich domain-containing protein</fullName>
    </recommendedName>
</protein>
<keyword evidence="4" id="KW-0862">Zinc</keyword>
<comment type="subcellular location">
    <subcellularLocation>
        <location evidence="1">Nucleus</location>
    </subcellularLocation>
</comment>
<feature type="compositionally biased region" description="Polar residues" evidence="6">
    <location>
        <begin position="337"/>
        <end position="353"/>
    </location>
</feature>
<keyword evidence="3" id="KW-0863">Zinc-finger</keyword>
<evidence type="ECO:0000313" key="9">
    <source>
        <dbReference type="Proteomes" id="UP001432027"/>
    </source>
</evidence>
<dbReference type="Pfam" id="PF04046">
    <property type="entry name" value="PSP"/>
    <property type="match status" value="1"/>
</dbReference>
<dbReference type="AlphaFoldDB" id="A0AAV5T1P5"/>
<dbReference type="PANTHER" id="PTHR13316:SF0">
    <property type="entry name" value="ZINC FINGER CCHC DOMAIN-CONTAINING PROTEIN 8"/>
    <property type="match status" value="1"/>
</dbReference>
<feature type="domain" description="PSP proline-rich" evidence="7">
    <location>
        <begin position="148"/>
        <end position="205"/>
    </location>
</feature>
<dbReference type="EMBL" id="BTSX01000003">
    <property type="protein sequence ID" value="GMS89416.1"/>
    <property type="molecule type" value="Genomic_DNA"/>
</dbReference>
<gene>
    <name evidence="8" type="ORF">PENTCL1PPCAC_11591</name>
</gene>
<evidence type="ECO:0000256" key="1">
    <source>
        <dbReference type="ARBA" id="ARBA00004123"/>
    </source>
</evidence>
<feature type="non-terminal residue" evidence="8">
    <location>
        <position position="1"/>
    </location>
</feature>
<evidence type="ECO:0000256" key="5">
    <source>
        <dbReference type="ARBA" id="ARBA00023242"/>
    </source>
</evidence>
<proteinExistence type="predicted"/>
<organism evidence="8 9">
    <name type="scientific">Pristionchus entomophagus</name>
    <dbReference type="NCBI Taxonomy" id="358040"/>
    <lineage>
        <taxon>Eukaryota</taxon>
        <taxon>Metazoa</taxon>
        <taxon>Ecdysozoa</taxon>
        <taxon>Nematoda</taxon>
        <taxon>Chromadorea</taxon>
        <taxon>Rhabditida</taxon>
        <taxon>Rhabditina</taxon>
        <taxon>Diplogasteromorpha</taxon>
        <taxon>Diplogasteroidea</taxon>
        <taxon>Neodiplogasteridae</taxon>
        <taxon>Pristionchus</taxon>
    </lineage>
</organism>
<dbReference type="InterPro" id="IPR052115">
    <property type="entry name" value="NEXT_complex_subunit_ZCCHC8"/>
</dbReference>
<dbReference type="GO" id="GO:0008270">
    <property type="term" value="F:zinc ion binding"/>
    <property type="evidence" value="ECO:0007669"/>
    <property type="project" value="UniProtKB-KW"/>
</dbReference>
<feature type="region of interest" description="Disordered" evidence="6">
    <location>
        <begin position="278"/>
        <end position="318"/>
    </location>
</feature>
<dbReference type="PANTHER" id="PTHR13316">
    <property type="entry name" value="ZINC FINGER, CCHC DOMAIN CONTAINING 8"/>
    <property type="match status" value="1"/>
</dbReference>
<keyword evidence="9" id="KW-1185">Reference proteome</keyword>
<evidence type="ECO:0000259" key="7">
    <source>
        <dbReference type="SMART" id="SM00581"/>
    </source>
</evidence>
<sequence length="414" mass="46916">DHSEDGECSSSPKRPDVVEILDSGCFVLDIHGNEEEDVVLNTSDFQSKEEENAEDDEDHSSKKDSKKTNWRRSAVASVMKMDGDEEEVVKVEKKDNRRKPQCFNCNGEHNMVSCPEPKNFRRIRENREAFQEARAKDSRYTEAQSGGNGEFKPGRLSNDLQRALGIGPNDIPEFVYRMRRMGFTRGYPPGYLKNAIVKQTNPSDLLTFHSDNPELKDDKEEGDERPLSPTVNPEKVIYYFGFNQTYRALKDREQFLVPPFHEFVQCLSGQVKKEFWEEKKRGDRKRKTSAIEQDGKKARKEEDDDDCMILEAPPPPPLIVMDVMEEEKGEEIGMGDTSLNHSSIDSPSTSGTPASRRFSVGTPVLQRKNLGDGMKKVPSLDAFAVGIVPFQVDEPTAQTGFLKKMLKKIKDKLG</sequence>
<evidence type="ECO:0000313" key="8">
    <source>
        <dbReference type="EMBL" id="GMS89416.1"/>
    </source>
</evidence>
<keyword evidence="5" id="KW-0539">Nucleus</keyword>
<evidence type="ECO:0000256" key="4">
    <source>
        <dbReference type="ARBA" id="ARBA00022833"/>
    </source>
</evidence>
<evidence type="ECO:0000256" key="3">
    <source>
        <dbReference type="ARBA" id="ARBA00022771"/>
    </source>
</evidence>
<dbReference type="InterPro" id="IPR006568">
    <property type="entry name" value="PSP_pro-rich"/>
</dbReference>
<accession>A0AAV5T1P5</accession>
<feature type="region of interest" description="Disordered" evidence="6">
    <location>
        <begin position="203"/>
        <end position="228"/>
    </location>
</feature>
<dbReference type="GO" id="GO:0071013">
    <property type="term" value="C:catalytic step 2 spliceosome"/>
    <property type="evidence" value="ECO:0007669"/>
    <property type="project" value="TreeGrafter"/>
</dbReference>
<feature type="region of interest" description="Disordered" evidence="6">
    <location>
        <begin position="334"/>
        <end position="357"/>
    </location>
</feature>
<evidence type="ECO:0000256" key="2">
    <source>
        <dbReference type="ARBA" id="ARBA00022723"/>
    </source>
</evidence>
<comment type="caution">
    <text evidence="8">The sequence shown here is derived from an EMBL/GenBank/DDBJ whole genome shotgun (WGS) entry which is preliminary data.</text>
</comment>
<keyword evidence="2" id="KW-0479">Metal-binding</keyword>
<evidence type="ECO:0000256" key="6">
    <source>
        <dbReference type="SAM" id="MobiDB-lite"/>
    </source>
</evidence>